<accession>A0A1X1Y166</accession>
<evidence type="ECO:0000313" key="2">
    <source>
        <dbReference type="Proteomes" id="UP000193487"/>
    </source>
</evidence>
<reference evidence="1 2" key="1">
    <citation type="submission" date="2016-01" db="EMBL/GenBank/DDBJ databases">
        <title>The new phylogeny of the genus Mycobacterium.</title>
        <authorList>
            <person name="Tarcisio F."/>
            <person name="Conor M."/>
            <person name="Antonella G."/>
            <person name="Elisabetta G."/>
            <person name="Giulia F.S."/>
            <person name="Sara T."/>
            <person name="Anna F."/>
            <person name="Clotilde B."/>
            <person name="Roberto B."/>
            <person name="Veronica D.S."/>
            <person name="Fabio R."/>
            <person name="Monica P."/>
            <person name="Olivier J."/>
            <person name="Enrico T."/>
            <person name="Nicola S."/>
        </authorList>
    </citation>
    <scope>NUCLEOTIDE SEQUENCE [LARGE SCALE GENOMIC DNA]</scope>
    <source>
        <strain evidence="1 2">DSM 45166</strain>
    </source>
</reference>
<name>A0A1X1Y166_9MYCO</name>
<comment type="caution">
    <text evidence="1">The sequence shown here is derived from an EMBL/GenBank/DDBJ whole genome shotgun (WGS) entry which is preliminary data.</text>
</comment>
<keyword evidence="2" id="KW-1185">Reference proteome</keyword>
<proteinExistence type="predicted"/>
<evidence type="ECO:0000313" key="1">
    <source>
        <dbReference type="EMBL" id="ORW04847.1"/>
    </source>
</evidence>
<dbReference type="Proteomes" id="UP000193487">
    <property type="component" value="Unassembled WGS sequence"/>
</dbReference>
<dbReference type="AlphaFoldDB" id="A0A1X1Y166"/>
<organism evidence="1 2">
    <name type="scientific">Mycobacterium kyorinense</name>
    <dbReference type="NCBI Taxonomy" id="487514"/>
    <lineage>
        <taxon>Bacteria</taxon>
        <taxon>Bacillati</taxon>
        <taxon>Actinomycetota</taxon>
        <taxon>Actinomycetes</taxon>
        <taxon>Mycobacteriales</taxon>
        <taxon>Mycobacteriaceae</taxon>
        <taxon>Mycobacterium</taxon>
    </lineage>
</organism>
<dbReference type="OrthoDB" id="4736603at2"/>
<dbReference type="RefSeq" id="WP_084024911.1">
    <property type="nucleotide sequence ID" value="NZ_LQPE01000097.1"/>
</dbReference>
<protein>
    <submittedName>
        <fullName evidence="1">Uncharacterized protein</fullName>
    </submittedName>
</protein>
<gene>
    <name evidence="1" type="ORF">AWC14_02290</name>
</gene>
<sequence>MTMLTLTIKVENAYSDGHESEQVEAVQVEPFDDLEELWEQLHDYTGDGHGIGNDLGYCHAVTVVDFPDRPDLVGLSNEWVGA</sequence>
<dbReference type="EMBL" id="LQPE01000097">
    <property type="protein sequence ID" value="ORW04847.1"/>
    <property type="molecule type" value="Genomic_DNA"/>
</dbReference>